<dbReference type="GO" id="GO:0005737">
    <property type="term" value="C:cytoplasm"/>
    <property type="evidence" value="ECO:0007669"/>
    <property type="project" value="UniProtKB-SubCell"/>
</dbReference>
<name>C0VZ43_9ACTO</name>
<keyword evidence="12 14" id="KW-0173">Coenzyme A biosynthesis</keyword>
<dbReference type="PIRSF" id="PIRSF000545">
    <property type="entry name" value="Pantothenate_kin"/>
    <property type="match status" value="1"/>
</dbReference>
<feature type="binding site" evidence="14">
    <location>
        <begin position="101"/>
        <end position="108"/>
    </location>
    <ligand>
        <name>ATP</name>
        <dbReference type="ChEBI" id="CHEBI:30616"/>
    </ligand>
</feature>
<protein>
    <recommendedName>
        <fullName evidence="6 14">Pantothenate kinase</fullName>
        <ecNumber evidence="5 14">2.7.1.33</ecNumber>
    </recommendedName>
    <alternativeName>
        <fullName evidence="13 14">Pantothenic acid kinase</fullName>
    </alternativeName>
</protein>
<dbReference type="SUPFAM" id="SSF52540">
    <property type="entry name" value="P-loop containing nucleoside triphosphate hydrolases"/>
    <property type="match status" value="1"/>
</dbReference>
<feature type="domain" description="Phosphoribulokinase/uridine kinase" evidence="16">
    <location>
        <begin position="96"/>
        <end position="248"/>
    </location>
</feature>
<keyword evidence="18" id="KW-1185">Reference proteome</keyword>
<evidence type="ECO:0000313" key="17">
    <source>
        <dbReference type="EMBL" id="EEH64696.1"/>
    </source>
</evidence>
<keyword evidence="7 14" id="KW-0963">Cytoplasm</keyword>
<dbReference type="eggNOG" id="COG1072">
    <property type="taxonomic scope" value="Bacteria"/>
</dbReference>
<dbReference type="EMBL" id="ACFG01000004">
    <property type="protein sequence ID" value="EEH64696.1"/>
    <property type="molecule type" value="Genomic_DNA"/>
</dbReference>
<dbReference type="InterPro" id="IPR006083">
    <property type="entry name" value="PRK/URK"/>
</dbReference>
<keyword evidence="8 14" id="KW-0808">Transferase</keyword>
<evidence type="ECO:0000256" key="8">
    <source>
        <dbReference type="ARBA" id="ARBA00022679"/>
    </source>
</evidence>
<keyword evidence="9 14" id="KW-0547">Nucleotide-binding</keyword>
<evidence type="ECO:0000256" key="14">
    <source>
        <dbReference type="HAMAP-Rule" id="MF_00215"/>
    </source>
</evidence>
<dbReference type="RefSeq" id="WP_006547430.1">
    <property type="nucleotide sequence ID" value="NZ_DS999545.1"/>
</dbReference>
<comment type="caution">
    <text evidence="17">The sequence shown here is derived from an EMBL/GenBank/DDBJ whole genome shotgun (WGS) entry which is preliminary data.</text>
</comment>
<dbReference type="CDD" id="cd02025">
    <property type="entry name" value="PanK"/>
    <property type="match status" value="1"/>
</dbReference>
<evidence type="ECO:0000256" key="2">
    <source>
        <dbReference type="ARBA" id="ARBA00004496"/>
    </source>
</evidence>
<evidence type="ECO:0000256" key="9">
    <source>
        <dbReference type="ARBA" id="ARBA00022741"/>
    </source>
</evidence>
<dbReference type="AlphaFoldDB" id="C0VZ43"/>
<dbReference type="Pfam" id="PF00485">
    <property type="entry name" value="PRK"/>
    <property type="match status" value="1"/>
</dbReference>
<comment type="catalytic activity">
    <reaction evidence="1 14 15">
        <text>(R)-pantothenate + ATP = (R)-4'-phosphopantothenate + ADP + H(+)</text>
        <dbReference type="Rhea" id="RHEA:16373"/>
        <dbReference type="ChEBI" id="CHEBI:10986"/>
        <dbReference type="ChEBI" id="CHEBI:15378"/>
        <dbReference type="ChEBI" id="CHEBI:29032"/>
        <dbReference type="ChEBI" id="CHEBI:30616"/>
        <dbReference type="ChEBI" id="CHEBI:456216"/>
        <dbReference type="EC" id="2.7.1.33"/>
    </reaction>
</comment>
<proteinExistence type="inferred from homology"/>
<evidence type="ECO:0000256" key="1">
    <source>
        <dbReference type="ARBA" id="ARBA00001206"/>
    </source>
</evidence>
<dbReference type="GO" id="GO:0015937">
    <property type="term" value="P:coenzyme A biosynthetic process"/>
    <property type="evidence" value="ECO:0007669"/>
    <property type="project" value="UniProtKB-UniRule"/>
</dbReference>
<evidence type="ECO:0000256" key="3">
    <source>
        <dbReference type="ARBA" id="ARBA00005225"/>
    </source>
</evidence>
<evidence type="ECO:0000256" key="12">
    <source>
        <dbReference type="ARBA" id="ARBA00022993"/>
    </source>
</evidence>
<dbReference type="InterPro" id="IPR027417">
    <property type="entry name" value="P-loop_NTPase"/>
</dbReference>
<organism evidence="17 18">
    <name type="scientific">Gleimia coleocanis DSM 15436</name>
    <dbReference type="NCBI Taxonomy" id="525245"/>
    <lineage>
        <taxon>Bacteria</taxon>
        <taxon>Bacillati</taxon>
        <taxon>Actinomycetota</taxon>
        <taxon>Actinomycetes</taxon>
        <taxon>Actinomycetales</taxon>
        <taxon>Actinomycetaceae</taxon>
        <taxon>Gleimia</taxon>
    </lineage>
</organism>
<evidence type="ECO:0000256" key="5">
    <source>
        <dbReference type="ARBA" id="ARBA00012102"/>
    </source>
</evidence>
<evidence type="ECO:0000256" key="13">
    <source>
        <dbReference type="ARBA" id="ARBA00032866"/>
    </source>
</evidence>
<evidence type="ECO:0000256" key="15">
    <source>
        <dbReference type="RuleBase" id="RU003530"/>
    </source>
</evidence>
<comment type="similarity">
    <text evidence="4 14 15">Belongs to the prokaryotic pantothenate kinase family.</text>
</comment>
<dbReference type="InterPro" id="IPR004566">
    <property type="entry name" value="PanK"/>
</dbReference>
<evidence type="ECO:0000256" key="7">
    <source>
        <dbReference type="ARBA" id="ARBA00022490"/>
    </source>
</evidence>
<dbReference type="Proteomes" id="UP000010301">
    <property type="component" value="Unassembled WGS sequence"/>
</dbReference>
<reference evidence="17 18" key="1">
    <citation type="submission" date="2009-01" db="EMBL/GenBank/DDBJ databases">
        <authorList>
            <person name="Qin X."/>
            <person name="Bachman B."/>
            <person name="Battles P."/>
            <person name="Bell A."/>
            <person name="Bess C."/>
            <person name="Bickham C."/>
            <person name="Chaboub L."/>
            <person name="Chen D."/>
            <person name="Coyle M."/>
            <person name="Deiros D.R."/>
            <person name="Dinh H."/>
            <person name="Forbes L."/>
            <person name="Fowler G."/>
            <person name="Francisco L."/>
            <person name="Fu Q."/>
            <person name="Gubbala S."/>
            <person name="Hale W."/>
            <person name="Han Y."/>
            <person name="Hemphill L."/>
            <person name="Highlander S.K."/>
            <person name="Hirani K."/>
            <person name="Hogues M."/>
            <person name="Jackson L."/>
            <person name="Jakkamsetti A."/>
            <person name="Javaid M."/>
            <person name="Jiang H."/>
            <person name="Korchina V."/>
            <person name="Kovar C."/>
            <person name="Lara F."/>
            <person name="Lee S."/>
            <person name="Mata R."/>
            <person name="Mathew T."/>
            <person name="Moen C."/>
            <person name="Morales K."/>
            <person name="Munidasa M."/>
            <person name="Nazareth L."/>
            <person name="Ngo R."/>
            <person name="Nguyen L."/>
            <person name="Okwuonu G."/>
            <person name="Ongeri F."/>
            <person name="Patil S."/>
            <person name="Petrosino J."/>
            <person name="Pham C."/>
            <person name="Pham P."/>
            <person name="Pu L.-L."/>
            <person name="Puazo M."/>
            <person name="Raj R."/>
            <person name="Reid J."/>
            <person name="Rouhana J."/>
            <person name="Saada N."/>
            <person name="Shang Y."/>
            <person name="Simmons D."/>
            <person name="Thornton R."/>
            <person name="Warren J."/>
            <person name="Weissenberger G."/>
            <person name="Zhang J."/>
            <person name="Zhang L."/>
            <person name="Zhou C."/>
            <person name="Zhu D."/>
            <person name="Muzny D."/>
            <person name="Worley K."/>
            <person name="Gibbs R."/>
        </authorList>
    </citation>
    <scope>NUCLEOTIDE SEQUENCE [LARGE SCALE GENOMIC DNA]</scope>
    <source>
        <strain evidence="17 18">DSM 15436</strain>
    </source>
</reference>
<keyword evidence="11 14" id="KW-0067">ATP-binding</keyword>
<dbReference type="EC" id="2.7.1.33" evidence="5 14"/>
<dbReference type="HOGENOM" id="CLU_053818_1_1_11"/>
<dbReference type="STRING" id="525245.HMPREF0044_0433"/>
<evidence type="ECO:0000259" key="16">
    <source>
        <dbReference type="Pfam" id="PF00485"/>
    </source>
</evidence>
<accession>C0VZ43</accession>
<dbReference type="Gene3D" id="3.40.50.300">
    <property type="entry name" value="P-loop containing nucleotide triphosphate hydrolases"/>
    <property type="match status" value="1"/>
</dbReference>
<sequence length="322" mass="36746">MTYSFSLERNPAKPGIFQHFSRQTWRRLAEATPLPLTSDDITTLTSLGDRLDISEADTIYRPLSALLEMHVENKRRLDAERKLFLHNYESPSTPFIIGIGGSVAVGKSTISRLLLELLRRWPNTPRVQLITTDGFLYPNAVLEERGLMTRKGFPESYNRARLIDFLAQVKAGVERVTAPVYDHVTYDITAEEAVITRPDILIVEGLNVLQPARSGPDSIGTTAVSDYFDFTIYVDADPSDIEAWYISRFKSLRQTAFSRKDSYFRNYASLTDEEAVTRARQIWRTINLVNLEENILPTRDRASLIIRKGCDHKVEGLYLRKL</sequence>
<dbReference type="HAMAP" id="MF_00215">
    <property type="entry name" value="Pantothen_kinase_1"/>
    <property type="match status" value="1"/>
</dbReference>
<evidence type="ECO:0000256" key="4">
    <source>
        <dbReference type="ARBA" id="ARBA00006087"/>
    </source>
</evidence>
<dbReference type="GO" id="GO:0005524">
    <property type="term" value="F:ATP binding"/>
    <property type="evidence" value="ECO:0007669"/>
    <property type="project" value="UniProtKB-UniRule"/>
</dbReference>
<evidence type="ECO:0000256" key="6">
    <source>
        <dbReference type="ARBA" id="ARBA00015080"/>
    </source>
</evidence>
<evidence type="ECO:0000313" key="18">
    <source>
        <dbReference type="Proteomes" id="UP000010301"/>
    </source>
</evidence>
<comment type="subcellular location">
    <subcellularLocation>
        <location evidence="2 14 15">Cytoplasm</location>
    </subcellularLocation>
</comment>
<dbReference type="NCBIfam" id="TIGR00554">
    <property type="entry name" value="panK_bact"/>
    <property type="match status" value="1"/>
</dbReference>
<dbReference type="UniPathway" id="UPA00241">
    <property type="reaction ID" value="UER00352"/>
</dbReference>
<evidence type="ECO:0000256" key="10">
    <source>
        <dbReference type="ARBA" id="ARBA00022777"/>
    </source>
</evidence>
<comment type="pathway">
    <text evidence="3 14 15">Cofactor biosynthesis; coenzyme A biosynthesis; CoA from (R)-pantothenate: step 1/5.</text>
</comment>
<evidence type="ECO:0000256" key="11">
    <source>
        <dbReference type="ARBA" id="ARBA00022840"/>
    </source>
</evidence>
<dbReference type="PANTHER" id="PTHR10285">
    <property type="entry name" value="URIDINE KINASE"/>
    <property type="match status" value="1"/>
</dbReference>
<keyword evidence="10 14" id="KW-0418">Kinase</keyword>
<gene>
    <name evidence="14 17" type="primary">coaA</name>
    <name evidence="17" type="ORF">HMPREF0044_0433</name>
</gene>
<dbReference type="GO" id="GO:0004594">
    <property type="term" value="F:pantothenate kinase activity"/>
    <property type="evidence" value="ECO:0007669"/>
    <property type="project" value="UniProtKB-UniRule"/>
</dbReference>